<name>A0ABS7F2A3_9PROT</name>
<protein>
    <recommendedName>
        <fullName evidence="4">Lipoprotein</fullName>
    </recommendedName>
</protein>
<keyword evidence="3" id="KW-1185">Reference proteome</keyword>
<reference evidence="2 3" key="1">
    <citation type="submission" date="2021-08" db="EMBL/GenBank/DDBJ databases">
        <title>Caldovatus sediminis gen. nov., sp. nov., a moderately thermophilic bacterium isolated from a hot spring.</title>
        <authorList>
            <person name="Hu C.-J."/>
            <person name="Li W.-J."/>
            <person name="Xian W.-D."/>
        </authorList>
    </citation>
    <scope>NUCLEOTIDE SEQUENCE [LARGE SCALE GENOMIC DNA]</scope>
    <source>
        <strain evidence="2 3">SYSU G05006</strain>
    </source>
</reference>
<keyword evidence="1" id="KW-0732">Signal</keyword>
<accession>A0ABS7F2A3</accession>
<gene>
    <name evidence="2" type="ORF">K1J50_09560</name>
</gene>
<dbReference type="RefSeq" id="WP_220117487.1">
    <property type="nucleotide sequence ID" value="NZ_JAHZUY010000020.1"/>
</dbReference>
<proteinExistence type="predicted"/>
<evidence type="ECO:0000256" key="1">
    <source>
        <dbReference type="SAM" id="SignalP"/>
    </source>
</evidence>
<evidence type="ECO:0008006" key="4">
    <source>
        <dbReference type="Google" id="ProtNLM"/>
    </source>
</evidence>
<evidence type="ECO:0000313" key="3">
    <source>
        <dbReference type="Proteomes" id="UP001519924"/>
    </source>
</evidence>
<dbReference type="PROSITE" id="PS51257">
    <property type="entry name" value="PROKAR_LIPOPROTEIN"/>
    <property type="match status" value="1"/>
</dbReference>
<feature type="chain" id="PRO_5045290724" description="Lipoprotein" evidence="1">
    <location>
        <begin position="26"/>
        <end position="133"/>
    </location>
</feature>
<comment type="caution">
    <text evidence="2">The sequence shown here is derived from an EMBL/GenBank/DDBJ whole genome shotgun (WGS) entry which is preliminary data.</text>
</comment>
<sequence>MTRRRQLLRTMTALAGLGGGAAGLAACTRTQPLENVENREFIGPGTLAQRANQIRRAGAGRGWQVEEIRPGLIRARLYLRDHVAVVDIPYDTQRFSIRYADSRNLLYDGTSIHRNYNSWVRLLANDIVAQPPV</sequence>
<dbReference type="InterPro" id="IPR006311">
    <property type="entry name" value="TAT_signal"/>
</dbReference>
<dbReference type="PROSITE" id="PS51318">
    <property type="entry name" value="TAT"/>
    <property type="match status" value="1"/>
</dbReference>
<organism evidence="2 3">
    <name type="scientific">Caldovatus aquaticus</name>
    <dbReference type="NCBI Taxonomy" id="2865671"/>
    <lineage>
        <taxon>Bacteria</taxon>
        <taxon>Pseudomonadati</taxon>
        <taxon>Pseudomonadota</taxon>
        <taxon>Alphaproteobacteria</taxon>
        <taxon>Acetobacterales</taxon>
        <taxon>Roseomonadaceae</taxon>
        <taxon>Caldovatus</taxon>
    </lineage>
</organism>
<feature type="signal peptide" evidence="1">
    <location>
        <begin position="1"/>
        <end position="25"/>
    </location>
</feature>
<dbReference type="Proteomes" id="UP001519924">
    <property type="component" value="Unassembled WGS sequence"/>
</dbReference>
<evidence type="ECO:0000313" key="2">
    <source>
        <dbReference type="EMBL" id="MBW8269733.1"/>
    </source>
</evidence>
<dbReference type="EMBL" id="JAHZUY010000020">
    <property type="protein sequence ID" value="MBW8269733.1"/>
    <property type="molecule type" value="Genomic_DNA"/>
</dbReference>